<feature type="compositionally biased region" description="Basic and acidic residues" evidence="1">
    <location>
        <begin position="188"/>
        <end position="199"/>
    </location>
</feature>
<evidence type="ECO:0000313" key="2">
    <source>
        <dbReference type="EMBL" id="OQE11553.1"/>
    </source>
</evidence>
<dbReference type="EMBL" id="MDYP01000002">
    <property type="protein sequence ID" value="OQE11553.1"/>
    <property type="molecule type" value="Genomic_DNA"/>
</dbReference>
<proteinExistence type="predicted"/>
<accession>A0A1V6SD96</accession>
<feature type="compositionally biased region" description="Acidic residues" evidence="1">
    <location>
        <begin position="289"/>
        <end position="308"/>
    </location>
</feature>
<organism evidence="2 3">
    <name type="scientific">Penicillium vulpinum</name>
    <dbReference type="NCBI Taxonomy" id="29845"/>
    <lineage>
        <taxon>Eukaryota</taxon>
        <taxon>Fungi</taxon>
        <taxon>Dikarya</taxon>
        <taxon>Ascomycota</taxon>
        <taxon>Pezizomycotina</taxon>
        <taxon>Eurotiomycetes</taxon>
        <taxon>Eurotiomycetidae</taxon>
        <taxon>Eurotiales</taxon>
        <taxon>Aspergillaceae</taxon>
        <taxon>Penicillium</taxon>
    </lineage>
</organism>
<feature type="compositionally biased region" description="Basic and acidic residues" evidence="1">
    <location>
        <begin position="25"/>
        <end position="49"/>
    </location>
</feature>
<sequence length="308" mass="34138">MVTDDDSEEETSDDGAEESSKHKKSEPLPDKSSEAEIDDSQPKGHDQNAKQKGKATILDSEVEGERSFLANLKLPTNIEHNKIKQKVTKHNRHTKYPTSHEVGKGRGGSSQTGIKSSFFRAGHQNIQRKRGGKRDRDPYNYHYGSTEESADEASGAEINASSSRESHDRLKRKRSEKPSRLADVSDNDSGREEEFEHRTARAYIKSTSPNGLTELPVGDPVGGAMDGLTLAAGAPKVKTKSQTRNRKKLDKTNELAESPDKDLVRGAMDGLTLEEDASKEDDRAVRTTEDDERGDSMYEEDKDPEEPE</sequence>
<feature type="compositionally biased region" description="Basic residues" evidence="1">
    <location>
        <begin position="83"/>
        <end position="95"/>
    </location>
</feature>
<feature type="region of interest" description="Disordered" evidence="1">
    <location>
        <begin position="1"/>
        <end position="308"/>
    </location>
</feature>
<comment type="caution">
    <text evidence="2">The sequence shown here is derived from an EMBL/GenBank/DDBJ whole genome shotgun (WGS) entry which is preliminary data.</text>
</comment>
<evidence type="ECO:0000313" key="3">
    <source>
        <dbReference type="Proteomes" id="UP000191518"/>
    </source>
</evidence>
<name>A0A1V6SD96_9EURO</name>
<feature type="compositionally biased region" description="Basic and acidic residues" evidence="1">
    <location>
        <begin position="250"/>
        <end position="264"/>
    </location>
</feature>
<dbReference type="Proteomes" id="UP000191518">
    <property type="component" value="Unassembled WGS sequence"/>
</dbReference>
<reference evidence="3" key="1">
    <citation type="journal article" date="2017" name="Nat. Microbiol.">
        <title>Global analysis of biosynthetic gene clusters reveals vast potential of secondary metabolite production in Penicillium species.</title>
        <authorList>
            <person name="Nielsen J.C."/>
            <person name="Grijseels S."/>
            <person name="Prigent S."/>
            <person name="Ji B."/>
            <person name="Dainat J."/>
            <person name="Nielsen K.F."/>
            <person name="Frisvad J.C."/>
            <person name="Workman M."/>
            <person name="Nielsen J."/>
        </authorList>
    </citation>
    <scope>NUCLEOTIDE SEQUENCE [LARGE SCALE GENOMIC DNA]</scope>
    <source>
        <strain evidence="3">IBT 29486</strain>
    </source>
</reference>
<protein>
    <submittedName>
        <fullName evidence="2">Uncharacterized protein</fullName>
    </submittedName>
</protein>
<keyword evidence="3" id="KW-1185">Reference proteome</keyword>
<feature type="compositionally biased region" description="Basic residues" evidence="1">
    <location>
        <begin position="237"/>
        <end position="249"/>
    </location>
</feature>
<gene>
    <name evidence="2" type="ORF">PENVUL_c002G06597</name>
</gene>
<feature type="compositionally biased region" description="Acidic residues" evidence="1">
    <location>
        <begin position="1"/>
        <end position="17"/>
    </location>
</feature>
<dbReference type="AlphaFoldDB" id="A0A1V6SD96"/>
<evidence type="ECO:0000256" key="1">
    <source>
        <dbReference type="SAM" id="MobiDB-lite"/>
    </source>
</evidence>